<dbReference type="Proteomes" id="UP001139447">
    <property type="component" value="Unassembled WGS sequence"/>
</dbReference>
<gene>
    <name evidence="2" type="ORF">MMF98_09405</name>
</gene>
<accession>A0A9X1VWM2</accession>
<comment type="caution">
    <text evidence="2">The sequence shown here is derived from an EMBL/GenBank/DDBJ whole genome shotgun (WGS) entry which is preliminary data.</text>
</comment>
<reference evidence="2" key="1">
    <citation type="submission" date="2022-03" db="EMBL/GenBank/DDBJ databases">
        <authorList>
            <person name="Woo C.Y."/>
        </authorList>
    </citation>
    <scope>NUCLEOTIDE SEQUENCE</scope>
    <source>
        <strain evidence="2">CYS-02</strain>
    </source>
</reference>
<keyword evidence="1" id="KW-1133">Transmembrane helix</keyword>
<dbReference type="EMBL" id="JALGBI010000001">
    <property type="protein sequence ID" value="MCJ0763424.1"/>
    <property type="molecule type" value="Genomic_DNA"/>
</dbReference>
<evidence type="ECO:0000313" key="2">
    <source>
        <dbReference type="EMBL" id="MCJ0763424.1"/>
    </source>
</evidence>
<dbReference type="RefSeq" id="WP_243306015.1">
    <property type="nucleotide sequence ID" value="NZ_JALGBI010000001.1"/>
</dbReference>
<keyword evidence="1" id="KW-0812">Transmembrane</keyword>
<sequence length="150" mass="16396">MMRRLCLAASLLVLPLALLLFAQWPLRDGVQAGSRLANDAAQILFALYVAVAVTAASRARLHLSALKPVAPGAAPARWRRWALLACLAPWSLYLLWVSTPMVWDSLRQMERFAETLTPGYFLIKLALWLMALLVLVDALASLRGGADDGA</sequence>
<protein>
    <submittedName>
        <fullName evidence="2">C4-dicarboxylate ABC transporter substrate-binding protein</fullName>
    </submittedName>
</protein>
<name>A0A9X1VWM2_9BURK</name>
<evidence type="ECO:0000313" key="3">
    <source>
        <dbReference type="Proteomes" id="UP001139447"/>
    </source>
</evidence>
<evidence type="ECO:0000256" key="1">
    <source>
        <dbReference type="SAM" id="Phobius"/>
    </source>
</evidence>
<dbReference type="AlphaFoldDB" id="A0A9X1VWM2"/>
<organism evidence="2 3">
    <name type="scientific">Variovorax terrae</name>
    <dbReference type="NCBI Taxonomy" id="2923278"/>
    <lineage>
        <taxon>Bacteria</taxon>
        <taxon>Pseudomonadati</taxon>
        <taxon>Pseudomonadota</taxon>
        <taxon>Betaproteobacteria</taxon>
        <taxon>Burkholderiales</taxon>
        <taxon>Comamonadaceae</taxon>
        <taxon>Variovorax</taxon>
    </lineage>
</organism>
<feature type="transmembrane region" description="Helical" evidence="1">
    <location>
        <begin position="81"/>
        <end position="99"/>
    </location>
</feature>
<keyword evidence="1" id="KW-0472">Membrane</keyword>
<keyword evidence="3" id="KW-1185">Reference proteome</keyword>
<proteinExistence type="predicted"/>
<feature type="transmembrane region" description="Helical" evidence="1">
    <location>
        <begin position="119"/>
        <end position="140"/>
    </location>
</feature>
<feature type="transmembrane region" description="Helical" evidence="1">
    <location>
        <begin position="42"/>
        <end position="61"/>
    </location>
</feature>